<keyword evidence="6 11" id="KW-0175">Coiled coil</keyword>
<comment type="function">
    <text evidence="10">Essential for the assembly of the distal half of centrioles, required for centriole elongation. Acts as a negative regulator of centriole elongation.</text>
</comment>
<evidence type="ECO:0000256" key="11">
    <source>
        <dbReference type="SAM" id="Coils"/>
    </source>
</evidence>
<evidence type="ECO:0000256" key="9">
    <source>
        <dbReference type="ARBA" id="ARBA00031694"/>
    </source>
</evidence>
<feature type="coiled-coil region" evidence="11">
    <location>
        <begin position="105"/>
        <end position="156"/>
    </location>
</feature>
<evidence type="ECO:0000256" key="3">
    <source>
        <dbReference type="ARBA" id="ARBA00014910"/>
    </source>
</evidence>
<feature type="region of interest" description="Disordered" evidence="12">
    <location>
        <begin position="388"/>
        <end position="410"/>
    </location>
</feature>
<name>A0A8E0RQK9_9TREM</name>
<evidence type="ECO:0000256" key="7">
    <source>
        <dbReference type="ARBA" id="ARBA00023212"/>
    </source>
</evidence>
<evidence type="ECO:0000256" key="12">
    <source>
        <dbReference type="SAM" id="MobiDB-lite"/>
    </source>
</evidence>
<evidence type="ECO:0000313" key="14">
    <source>
        <dbReference type="Proteomes" id="UP000728185"/>
    </source>
</evidence>
<keyword evidence="14" id="KW-1185">Reference proteome</keyword>
<dbReference type="PANTHER" id="PTHR28618">
    <property type="entry name" value="CENTROSOMAL PROTEIN POC5"/>
    <property type="match status" value="1"/>
</dbReference>
<reference evidence="13" key="1">
    <citation type="submission" date="2019-05" db="EMBL/GenBank/DDBJ databases">
        <title>Annotation for the trematode Fasciolopsis buski.</title>
        <authorList>
            <person name="Choi Y.-J."/>
        </authorList>
    </citation>
    <scope>NUCLEOTIDE SEQUENCE</scope>
    <source>
        <strain evidence="13">HT</strain>
        <tissue evidence="13">Whole worm</tissue>
    </source>
</reference>
<gene>
    <name evidence="13" type="ORF">FBUS_04957</name>
</gene>
<feature type="compositionally biased region" description="Low complexity" evidence="12">
    <location>
        <begin position="397"/>
        <end position="408"/>
    </location>
</feature>
<evidence type="ECO:0000256" key="10">
    <source>
        <dbReference type="ARBA" id="ARBA00049959"/>
    </source>
</evidence>
<keyword evidence="7" id="KW-0206">Cytoskeleton</keyword>
<protein>
    <recommendedName>
        <fullName evidence="3">Centrosomal protein POC5</fullName>
    </recommendedName>
    <alternativeName>
        <fullName evidence="9">Protein of centriole 5</fullName>
    </alternativeName>
</protein>
<keyword evidence="5" id="KW-0677">Repeat</keyword>
<evidence type="ECO:0000256" key="4">
    <source>
        <dbReference type="ARBA" id="ARBA00022490"/>
    </source>
</evidence>
<evidence type="ECO:0000256" key="8">
    <source>
        <dbReference type="ARBA" id="ARBA00023306"/>
    </source>
</evidence>
<accession>A0A8E0RQK9</accession>
<sequence>MAEPQAESCAETNEPMIDYQKIGAKRLDELFSREQFCSMADVFDNLSKQFKEQINSNYSRIRDEMQTATSEIVNSEMKRILLMTQQLRDQIISLRAVVQNQERMIARKDQVIDDLMADLKRINQNAETSREICQAKHELENELRVARAELEATRATQAEEQATLKMALMRGVCALNMETMSLFHRDTRSQTEEVGSGDVLNQNAHNWTNNGTLLVGNQDTYTTQFLSADGNGLLSGPCGIPVQKRTNDFINRIGPSPKELMFSCSNEAWPRQMPFGFNYDSSRLITGPNCFKPPNPNEFCALWLNQTQGNTVSDKKLTKDSSYRPDVHQISANSAEQFRMHNAGDSPNSVDADSFVLSSNNDDCQIMELPITTAIKSDIESSQFTSSYCNPDEKITSSHSRLSQSQGSEGARKLLNNRTLSVQRMTTPTVPASRWADLPKAHTVELGVPSGPSMHSSCVTASVQVLRHQPVSQVRTVMLHVL</sequence>
<dbReference type="EMBL" id="LUCM01006923">
    <property type="protein sequence ID" value="KAA0190571.1"/>
    <property type="molecule type" value="Genomic_DNA"/>
</dbReference>
<dbReference type="OrthoDB" id="10064898at2759"/>
<evidence type="ECO:0000256" key="1">
    <source>
        <dbReference type="ARBA" id="ARBA00004114"/>
    </source>
</evidence>
<dbReference type="AlphaFoldDB" id="A0A8E0RQK9"/>
<dbReference type="PANTHER" id="PTHR28618:SF1">
    <property type="entry name" value="CENTROSOMAL PROTEIN POC5"/>
    <property type="match status" value="1"/>
</dbReference>
<evidence type="ECO:0000256" key="6">
    <source>
        <dbReference type="ARBA" id="ARBA00023054"/>
    </source>
</evidence>
<dbReference type="InterPro" id="IPR033351">
    <property type="entry name" value="POC5"/>
</dbReference>
<evidence type="ECO:0000313" key="13">
    <source>
        <dbReference type="EMBL" id="KAA0190571.1"/>
    </source>
</evidence>
<keyword evidence="8" id="KW-0131">Cell cycle</keyword>
<evidence type="ECO:0000256" key="5">
    <source>
        <dbReference type="ARBA" id="ARBA00022737"/>
    </source>
</evidence>
<keyword evidence="4" id="KW-0963">Cytoplasm</keyword>
<proteinExistence type="inferred from homology"/>
<comment type="caution">
    <text evidence="13">The sequence shown here is derived from an EMBL/GenBank/DDBJ whole genome shotgun (WGS) entry which is preliminary data.</text>
</comment>
<dbReference type="GO" id="GO:0005814">
    <property type="term" value="C:centriole"/>
    <property type="evidence" value="ECO:0007669"/>
    <property type="project" value="UniProtKB-SubCell"/>
</dbReference>
<organism evidence="13 14">
    <name type="scientific">Fasciolopsis buskii</name>
    <dbReference type="NCBI Taxonomy" id="27845"/>
    <lineage>
        <taxon>Eukaryota</taxon>
        <taxon>Metazoa</taxon>
        <taxon>Spiralia</taxon>
        <taxon>Lophotrochozoa</taxon>
        <taxon>Platyhelminthes</taxon>
        <taxon>Trematoda</taxon>
        <taxon>Digenea</taxon>
        <taxon>Plagiorchiida</taxon>
        <taxon>Echinostomata</taxon>
        <taxon>Echinostomatoidea</taxon>
        <taxon>Fasciolidae</taxon>
        <taxon>Fasciolopsis</taxon>
    </lineage>
</organism>
<evidence type="ECO:0000256" key="2">
    <source>
        <dbReference type="ARBA" id="ARBA00010411"/>
    </source>
</evidence>
<comment type="subcellular location">
    <subcellularLocation>
        <location evidence="1">Cytoplasm</location>
        <location evidence="1">Cytoskeleton</location>
        <location evidence="1">Microtubule organizing center</location>
        <location evidence="1">Centrosome</location>
        <location evidence="1">Centriole</location>
    </subcellularLocation>
</comment>
<dbReference type="Proteomes" id="UP000728185">
    <property type="component" value="Unassembled WGS sequence"/>
</dbReference>
<comment type="similarity">
    <text evidence="2">Belongs to the POC5 family.</text>
</comment>